<comment type="caution">
    <text evidence="11">The sequence shown here is derived from an EMBL/GenBank/DDBJ whole genome shotgun (WGS) entry which is preliminary data.</text>
</comment>
<dbReference type="PANTHER" id="PTHR32024">
    <property type="entry name" value="TRK SYSTEM POTASSIUM UPTAKE PROTEIN TRKG-RELATED"/>
    <property type="match status" value="1"/>
</dbReference>
<evidence type="ECO:0000256" key="8">
    <source>
        <dbReference type="ARBA" id="ARBA00023065"/>
    </source>
</evidence>
<dbReference type="Proteomes" id="UP000095488">
    <property type="component" value="Unassembled WGS sequence"/>
</dbReference>
<evidence type="ECO:0000256" key="9">
    <source>
        <dbReference type="ARBA" id="ARBA00023136"/>
    </source>
</evidence>
<feature type="transmembrane region" description="Helical" evidence="10">
    <location>
        <begin position="231"/>
        <end position="252"/>
    </location>
</feature>
<dbReference type="NCBIfam" id="TIGR00933">
    <property type="entry name" value="2a38"/>
    <property type="match status" value="1"/>
</dbReference>
<keyword evidence="4" id="KW-0633">Potassium transport</keyword>
<sequence>MYINVSRKIKLSAVQILAIGFLSLIIIGGIILSLPISSASGTGTNIIDGFFTSTSAVCVTGLITLDTATHWNYFGKTVIIILIQIGGLGFMSFTTLFALILKKKITLRERLVLQEAMNTFGIQGLVRLMRYILIFTFSIEFIGSFLYATQFVPQFGVLKGIYYSVFASISAFCNAGFDLMGNFSSITSYATNITILLNTSALIIIGGLGFAVWSELYSFKNLKKLSLHTKIVLLTTFILIVCGMVFIFLFEYNNAKTIGNMSIIDKLTNSFFASVTTRTAGLNSIPLNDMTGASKFLTIIFMFIGGSPGSTAGGIKTSTLAIIVLIIIAIIKGREDTEVYGKRISKDTVQKAILVFMLGIFIVLVVTLILTITEQASLESLIFEAVSAFGTVGLTLGVTPHLTIIGKIVIMITMYLGRVGPMTVVLAITRKKRKRDYRYPEDKILIG</sequence>
<evidence type="ECO:0000256" key="6">
    <source>
        <dbReference type="ARBA" id="ARBA00022958"/>
    </source>
</evidence>
<name>A0ABP2AQC4_SARVE</name>
<feature type="transmembrane region" description="Helical" evidence="10">
    <location>
        <begin position="12"/>
        <end position="34"/>
    </location>
</feature>
<feature type="transmembrane region" description="Helical" evidence="10">
    <location>
        <begin position="352"/>
        <end position="372"/>
    </location>
</feature>
<dbReference type="RefSeq" id="WP_055257347.1">
    <property type="nucleotide sequence ID" value="NZ_CABIXL010000001.1"/>
</dbReference>
<gene>
    <name evidence="11" type="primary">ktrB</name>
    <name evidence="11" type="ORF">ERS852473_00470</name>
</gene>
<accession>A0ABP2AQC4</accession>
<protein>
    <submittedName>
        <fullName evidence="11">Ktr system potassium uptake protein B</fullName>
    </submittedName>
</protein>
<evidence type="ECO:0000256" key="1">
    <source>
        <dbReference type="ARBA" id="ARBA00004651"/>
    </source>
</evidence>
<organism evidence="11 12">
    <name type="scientific">Sarcina ventriculi</name>
    <name type="common">Clostridium ventriculi</name>
    <dbReference type="NCBI Taxonomy" id="1267"/>
    <lineage>
        <taxon>Bacteria</taxon>
        <taxon>Bacillati</taxon>
        <taxon>Bacillota</taxon>
        <taxon>Clostridia</taxon>
        <taxon>Eubacteriales</taxon>
        <taxon>Clostridiaceae</taxon>
        <taxon>Sarcina</taxon>
    </lineage>
</organism>
<dbReference type="EMBL" id="CYZR01000001">
    <property type="protein sequence ID" value="CUN53739.1"/>
    <property type="molecule type" value="Genomic_DNA"/>
</dbReference>
<keyword evidence="7 10" id="KW-1133">Transmembrane helix</keyword>
<keyword evidence="3" id="KW-1003">Cell membrane</keyword>
<keyword evidence="12" id="KW-1185">Reference proteome</keyword>
<evidence type="ECO:0000256" key="3">
    <source>
        <dbReference type="ARBA" id="ARBA00022475"/>
    </source>
</evidence>
<reference evidence="11 12" key="1">
    <citation type="submission" date="2015-09" db="EMBL/GenBank/DDBJ databases">
        <authorList>
            <consortium name="Pathogen Informatics"/>
            <person name="Wu L."/>
            <person name="Ma J."/>
        </authorList>
    </citation>
    <scope>NUCLEOTIDE SEQUENCE [LARGE SCALE GENOMIC DNA]</scope>
    <source>
        <strain evidence="11 12">2789STDY5834858</strain>
    </source>
</reference>
<evidence type="ECO:0000313" key="12">
    <source>
        <dbReference type="Proteomes" id="UP000095488"/>
    </source>
</evidence>
<feature type="transmembrane region" description="Helical" evidence="10">
    <location>
        <begin position="287"/>
        <end position="306"/>
    </location>
</feature>
<keyword evidence="6" id="KW-0630">Potassium</keyword>
<keyword evidence="9 10" id="KW-0472">Membrane</keyword>
<evidence type="ECO:0000313" key="11">
    <source>
        <dbReference type="EMBL" id="CUN53739.1"/>
    </source>
</evidence>
<dbReference type="InterPro" id="IPR003445">
    <property type="entry name" value="Cat_transpt"/>
</dbReference>
<dbReference type="PANTHER" id="PTHR32024:SF1">
    <property type="entry name" value="KTR SYSTEM POTASSIUM UPTAKE PROTEIN B"/>
    <property type="match status" value="1"/>
</dbReference>
<keyword evidence="2" id="KW-0813">Transport</keyword>
<feature type="transmembrane region" description="Helical" evidence="10">
    <location>
        <begin position="404"/>
        <end position="428"/>
    </location>
</feature>
<dbReference type="InterPro" id="IPR004772">
    <property type="entry name" value="TrkH"/>
</dbReference>
<keyword evidence="5 10" id="KW-0812">Transmembrane</keyword>
<feature type="transmembrane region" description="Helical" evidence="10">
    <location>
        <begin position="77"/>
        <end position="101"/>
    </location>
</feature>
<feature type="transmembrane region" description="Helical" evidence="10">
    <location>
        <begin position="189"/>
        <end position="211"/>
    </location>
</feature>
<evidence type="ECO:0000256" key="5">
    <source>
        <dbReference type="ARBA" id="ARBA00022692"/>
    </source>
</evidence>
<comment type="subcellular location">
    <subcellularLocation>
        <location evidence="1">Cell membrane</location>
        <topology evidence="1">Multi-pass membrane protein</topology>
    </subcellularLocation>
</comment>
<proteinExistence type="predicted"/>
<feature type="transmembrane region" description="Helical" evidence="10">
    <location>
        <begin position="160"/>
        <end position="177"/>
    </location>
</feature>
<evidence type="ECO:0000256" key="2">
    <source>
        <dbReference type="ARBA" id="ARBA00022448"/>
    </source>
</evidence>
<evidence type="ECO:0000256" key="4">
    <source>
        <dbReference type="ARBA" id="ARBA00022538"/>
    </source>
</evidence>
<evidence type="ECO:0000256" key="7">
    <source>
        <dbReference type="ARBA" id="ARBA00022989"/>
    </source>
</evidence>
<feature type="transmembrane region" description="Helical" evidence="10">
    <location>
        <begin position="312"/>
        <end position="331"/>
    </location>
</feature>
<evidence type="ECO:0000256" key="10">
    <source>
        <dbReference type="SAM" id="Phobius"/>
    </source>
</evidence>
<keyword evidence="8" id="KW-0406">Ion transport</keyword>
<feature type="transmembrane region" description="Helical" evidence="10">
    <location>
        <begin position="128"/>
        <end position="148"/>
    </location>
</feature>
<dbReference type="Pfam" id="PF02386">
    <property type="entry name" value="TrkH"/>
    <property type="match status" value="1"/>
</dbReference>